<dbReference type="SUPFAM" id="SSF55486">
    <property type="entry name" value="Metalloproteases ('zincins'), catalytic domain"/>
    <property type="match status" value="1"/>
</dbReference>
<dbReference type="InterPro" id="IPR024079">
    <property type="entry name" value="MetalloPept_cat_dom_sf"/>
</dbReference>
<dbReference type="Gene3D" id="1.10.1380.10">
    <property type="entry name" value="Neutral endopeptidase , domain2"/>
    <property type="match status" value="1"/>
</dbReference>
<evidence type="ECO:0000259" key="10">
    <source>
        <dbReference type="Pfam" id="PF01431"/>
    </source>
</evidence>
<comment type="similarity">
    <text evidence="3">Belongs to the peptidase M13 family.</text>
</comment>
<evidence type="ECO:0000256" key="7">
    <source>
        <dbReference type="ARBA" id="ARBA00022833"/>
    </source>
</evidence>
<dbReference type="PROSITE" id="PS51885">
    <property type="entry name" value="NEPRILYSIN"/>
    <property type="match status" value="1"/>
</dbReference>
<dbReference type="OrthoDB" id="6475849at2759"/>
<evidence type="ECO:0000313" key="12">
    <source>
        <dbReference type="EMBL" id="ALC49353.1"/>
    </source>
</evidence>
<keyword evidence="13" id="KW-1185">Reference proteome</keyword>
<proteinExistence type="inferred from homology"/>
<evidence type="ECO:0000313" key="13">
    <source>
        <dbReference type="Proteomes" id="UP000494163"/>
    </source>
</evidence>
<feature type="signal peptide" evidence="9">
    <location>
        <begin position="1"/>
        <end position="20"/>
    </location>
</feature>
<feature type="domain" description="Peptidase M13 N-terminal" evidence="11">
    <location>
        <begin position="54"/>
        <end position="428"/>
    </location>
</feature>
<feature type="non-terminal residue" evidence="12">
    <location>
        <position position="1"/>
    </location>
</feature>
<dbReference type="InterPro" id="IPR018497">
    <property type="entry name" value="Peptidase_M13_C"/>
</dbReference>
<gene>
    <name evidence="12" type="ORF">Dbus_chrXg1209</name>
</gene>
<evidence type="ECO:0000256" key="5">
    <source>
        <dbReference type="ARBA" id="ARBA00022723"/>
    </source>
</evidence>
<dbReference type="GO" id="GO:0046872">
    <property type="term" value="F:metal ion binding"/>
    <property type="evidence" value="ECO:0007669"/>
    <property type="project" value="UniProtKB-KW"/>
</dbReference>
<evidence type="ECO:0000256" key="9">
    <source>
        <dbReference type="SAM" id="SignalP"/>
    </source>
</evidence>
<keyword evidence="5" id="KW-0479">Metal-binding</keyword>
<keyword evidence="7" id="KW-0862">Zinc</keyword>
<name>A0A0M3QZF9_DROBS</name>
<dbReference type="Pfam" id="PF01431">
    <property type="entry name" value="Peptidase_M13"/>
    <property type="match status" value="1"/>
</dbReference>
<protein>
    <submittedName>
        <fullName evidence="12">CG14528</fullName>
    </submittedName>
</protein>
<dbReference type="PRINTS" id="PR00786">
    <property type="entry name" value="NEPRILYSIN"/>
</dbReference>
<dbReference type="EMBL" id="CP012528">
    <property type="protein sequence ID" value="ALC49353.1"/>
    <property type="molecule type" value="Genomic_DNA"/>
</dbReference>
<evidence type="ECO:0000259" key="11">
    <source>
        <dbReference type="Pfam" id="PF05649"/>
    </source>
</evidence>
<evidence type="ECO:0000256" key="8">
    <source>
        <dbReference type="ARBA" id="ARBA00023049"/>
    </source>
</evidence>
<dbReference type="OMA" id="RYFWGDQ"/>
<dbReference type="GO" id="GO:0005886">
    <property type="term" value="C:plasma membrane"/>
    <property type="evidence" value="ECO:0007669"/>
    <property type="project" value="UniProtKB-SubCell"/>
</dbReference>
<keyword evidence="6" id="KW-0378">Hydrolase</keyword>
<feature type="domain" description="Peptidase M13 C-terminal" evidence="10">
    <location>
        <begin position="494"/>
        <end position="699"/>
    </location>
</feature>
<keyword evidence="4" id="KW-0645">Protease</keyword>
<dbReference type="InterPro" id="IPR042089">
    <property type="entry name" value="Peptidase_M13_dom_2"/>
</dbReference>
<evidence type="ECO:0000256" key="6">
    <source>
        <dbReference type="ARBA" id="ARBA00022801"/>
    </source>
</evidence>
<keyword evidence="8" id="KW-0482">Metalloprotease</keyword>
<keyword evidence="9" id="KW-0732">Signal</keyword>
<dbReference type="AlphaFoldDB" id="A0A0M3QZF9"/>
<dbReference type="InterPro" id="IPR008753">
    <property type="entry name" value="Peptidase_M13_N"/>
</dbReference>
<dbReference type="InterPro" id="IPR000718">
    <property type="entry name" value="Peptidase_M13"/>
</dbReference>
<dbReference type="CDD" id="cd08662">
    <property type="entry name" value="M13"/>
    <property type="match status" value="1"/>
</dbReference>
<dbReference type="PANTHER" id="PTHR11733">
    <property type="entry name" value="ZINC METALLOPROTEASE FAMILY M13 NEPRILYSIN-RELATED"/>
    <property type="match status" value="1"/>
</dbReference>
<sequence>VRRCKMLSLLLLLLLPLVAAVVPGDDMSTELAKQIIRSAKAAEIKSRLDTSVQPCDNFYNYACGNWKRQNPAQLLANVATDTFEQLSSGFERRLLRLLQSAAPANKLEQQLQDFHKSCLRLEPSDADYKQSLRQLYSEFGELPVLSERWNDANYSWWRQLGAIAGKYNIQPLISVDILNDMRNSSLRRVYVGPPRLSPSLSAADIKGNSMLAQLEMSGLQNMLETYLELSAQQASALTLEMLQLRKQLSEGSGAATKAQTLAEEVSELTLVELQQLCGSSELNMTEFLGLVLGAQHVPAKLYVYQPAYLQHVLATLAQTPAQRIANYVLWQLLEPFLLLANKRHGQGQGQEQLHWCVKQTRKHFGELSEHLIYARYRSDAAESEVHAVWQQMRATFRQQLAGDKLDWMAPQTRQLAIEKLERMQLHILAYDAQNFEQLYGQLALNASNYVRNLQQLLQVAAARNVAQLTNSSSSSSGSSMAAQHTEVLSFTPAYSMLDNCINIPVALLQPHYFWAPEYPKALRYATLGYLLGHELIHGFDDDGRNYDAAGNLSPWWDERSRYEYDERRKCFQAQYHQFRYDGLQLPNLVEQSENIADNGGIKLAYQAYQSWLQQQPAAQQQLETLPGLEHLNPNQLFFVSYAQLWCADVQSLFRTWLVAVDEHAPSMFRVVGPLSNFQEFSWVFNCSQAAPMDPEYKCAIY</sequence>
<comment type="cofactor">
    <cofactor evidence="1">
        <name>Zn(2+)</name>
        <dbReference type="ChEBI" id="CHEBI:29105"/>
    </cofactor>
</comment>
<dbReference type="Gene3D" id="3.40.390.10">
    <property type="entry name" value="Collagenase (Catalytic Domain)"/>
    <property type="match status" value="1"/>
</dbReference>
<dbReference type="GO" id="GO:0004222">
    <property type="term" value="F:metalloendopeptidase activity"/>
    <property type="evidence" value="ECO:0007669"/>
    <property type="project" value="InterPro"/>
</dbReference>
<evidence type="ECO:0000256" key="3">
    <source>
        <dbReference type="ARBA" id="ARBA00007357"/>
    </source>
</evidence>
<dbReference type="Proteomes" id="UP000494163">
    <property type="component" value="Chromosome X"/>
</dbReference>
<dbReference type="PANTHER" id="PTHR11733:SF238">
    <property type="entry name" value="FI07649P-RELATED"/>
    <property type="match status" value="1"/>
</dbReference>
<feature type="chain" id="PRO_5005788217" evidence="9">
    <location>
        <begin position="21"/>
        <end position="701"/>
    </location>
</feature>
<dbReference type="GO" id="GO:0016485">
    <property type="term" value="P:protein processing"/>
    <property type="evidence" value="ECO:0007669"/>
    <property type="project" value="TreeGrafter"/>
</dbReference>
<evidence type="ECO:0000256" key="2">
    <source>
        <dbReference type="ARBA" id="ARBA00004401"/>
    </source>
</evidence>
<comment type="subcellular location">
    <subcellularLocation>
        <location evidence="2">Cell membrane</location>
        <topology evidence="2">Single-pass type II membrane protein</topology>
    </subcellularLocation>
</comment>
<organism evidence="12 13">
    <name type="scientific">Drosophila busckii</name>
    <name type="common">Fruit fly</name>
    <dbReference type="NCBI Taxonomy" id="30019"/>
    <lineage>
        <taxon>Eukaryota</taxon>
        <taxon>Metazoa</taxon>
        <taxon>Ecdysozoa</taxon>
        <taxon>Arthropoda</taxon>
        <taxon>Hexapoda</taxon>
        <taxon>Insecta</taxon>
        <taxon>Pterygota</taxon>
        <taxon>Neoptera</taxon>
        <taxon>Endopterygota</taxon>
        <taxon>Diptera</taxon>
        <taxon>Brachycera</taxon>
        <taxon>Muscomorpha</taxon>
        <taxon>Ephydroidea</taxon>
        <taxon>Drosophilidae</taxon>
        <taxon>Drosophila</taxon>
    </lineage>
</organism>
<dbReference type="Pfam" id="PF05649">
    <property type="entry name" value="Peptidase_M13_N"/>
    <property type="match status" value="1"/>
</dbReference>
<reference evidence="12 13" key="1">
    <citation type="submission" date="2015-08" db="EMBL/GenBank/DDBJ databases">
        <title>Ancestral chromatin configuration constrains chromatin evolution on differentiating sex chromosomes in Drosophila.</title>
        <authorList>
            <person name="Zhou Q."/>
            <person name="Bachtrog D."/>
        </authorList>
    </citation>
    <scope>NUCLEOTIDE SEQUENCE [LARGE SCALE GENOMIC DNA]</scope>
    <source>
        <tissue evidence="12">Whole larvae</tissue>
    </source>
</reference>
<accession>A0A0M3QZF9</accession>
<evidence type="ECO:0000256" key="1">
    <source>
        <dbReference type="ARBA" id="ARBA00001947"/>
    </source>
</evidence>
<evidence type="ECO:0000256" key="4">
    <source>
        <dbReference type="ARBA" id="ARBA00022670"/>
    </source>
</evidence>